<keyword evidence="2" id="KW-0472">Membrane</keyword>
<keyword evidence="2" id="KW-1133">Transmembrane helix</keyword>
<protein>
    <submittedName>
        <fullName evidence="3">Uncharacterized protein</fullName>
    </submittedName>
</protein>
<dbReference type="EMBL" id="STGW01000004">
    <property type="protein sequence ID" value="THV14723.1"/>
    <property type="molecule type" value="Genomic_DNA"/>
</dbReference>
<comment type="caution">
    <text evidence="3">The sequence shown here is derived from an EMBL/GenBank/DDBJ whole genome shotgun (WGS) entry which is preliminary data.</text>
</comment>
<dbReference type="Proteomes" id="UP000307087">
    <property type="component" value="Unassembled WGS sequence"/>
</dbReference>
<evidence type="ECO:0000256" key="2">
    <source>
        <dbReference type="SAM" id="Phobius"/>
    </source>
</evidence>
<dbReference type="AlphaFoldDB" id="A0A4S8NDS8"/>
<organism evidence="3 4">
    <name type="scientific">Nocardioides caeni</name>
    <dbReference type="NCBI Taxonomy" id="574700"/>
    <lineage>
        <taxon>Bacteria</taxon>
        <taxon>Bacillati</taxon>
        <taxon>Actinomycetota</taxon>
        <taxon>Actinomycetes</taxon>
        <taxon>Propionibacteriales</taxon>
        <taxon>Nocardioidaceae</taxon>
        <taxon>Nocardioides</taxon>
    </lineage>
</organism>
<evidence type="ECO:0000256" key="1">
    <source>
        <dbReference type="SAM" id="MobiDB-lite"/>
    </source>
</evidence>
<evidence type="ECO:0000313" key="4">
    <source>
        <dbReference type="Proteomes" id="UP000307087"/>
    </source>
</evidence>
<dbReference type="OrthoDB" id="9988661at2"/>
<accession>A0A4S8NDS8</accession>
<evidence type="ECO:0000313" key="3">
    <source>
        <dbReference type="EMBL" id="THV14723.1"/>
    </source>
</evidence>
<sequence>MGRRRSALGTGRAASDPGSPIIDVKVLVVAALVASPAAWRASQGLLSVDEAITRFLLVMLACMVTATLVRAVWPILAGPMPSSSEPAALEEGAPLPQDEAALSPLTE</sequence>
<keyword evidence="4" id="KW-1185">Reference proteome</keyword>
<name>A0A4S8NDS8_9ACTN</name>
<keyword evidence="2" id="KW-0812">Transmembrane</keyword>
<reference evidence="3 4" key="1">
    <citation type="journal article" date="2009" name="Int. J. Syst. Evol. Microbiol.">
        <title>Nocardioides caeni sp. nov., isolated from wastewater.</title>
        <authorList>
            <person name="Yoon J.H."/>
            <person name="Kang S.J."/>
            <person name="Park S."/>
            <person name="Kim W."/>
            <person name="Oh T.K."/>
        </authorList>
    </citation>
    <scope>NUCLEOTIDE SEQUENCE [LARGE SCALE GENOMIC DNA]</scope>
    <source>
        <strain evidence="3 4">DSM 23134</strain>
    </source>
</reference>
<feature type="transmembrane region" description="Helical" evidence="2">
    <location>
        <begin position="51"/>
        <end position="73"/>
    </location>
</feature>
<dbReference type="RefSeq" id="WP_136562485.1">
    <property type="nucleotide sequence ID" value="NZ_BAABLS010000003.1"/>
</dbReference>
<feature type="region of interest" description="Disordered" evidence="1">
    <location>
        <begin position="82"/>
        <end position="107"/>
    </location>
</feature>
<proteinExistence type="predicted"/>
<gene>
    <name evidence="3" type="ORF">E9934_08710</name>
</gene>